<gene>
    <name evidence="1" type="ORF">LHGZ1_1898</name>
</gene>
<evidence type="ECO:0000313" key="1">
    <source>
        <dbReference type="EMBL" id="ASJ24729.1"/>
    </source>
</evidence>
<name>A0A248LJP4_9NEIS</name>
<reference evidence="2" key="1">
    <citation type="submission" date="2017-06" db="EMBL/GenBank/DDBJ databases">
        <title>Whole genome sequence of Laribacter hongkongensis LHGZ1.</title>
        <authorList>
            <person name="Chen D."/>
            <person name="Wu H."/>
            <person name="Chen J."/>
        </authorList>
    </citation>
    <scope>NUCLEOTIDE SEQUENCE [LARGE SCALE GENOMIC DNA]</scope>
    <source>
        <strain evidence="2">LHGZ1</strain>
    </source>
</reference>
<dbReference type="Proteomes" id="UP000197424">
    <property type="component" value="Chromosome"/>
</dbReference>
<accession>A0A248LJP4</accession>
<protein>
    <submittedName>
        <fullName evidence="1">Uncharacterized protein</fullName>
    </submittedName>
</protein>
<dbReference type="EMBL" id="CP022115">
    <property type="protein sequence ID" value="ASJ24729.1"/>
    <property type="molecule type" value="Genomic_DNA"/>
</dbReference>
<evidence type="ECO:0000313" key="2">
    <source>
        <dbReference type="Proteomes" id="UP000197424"/>
    </source>
</evidence>
<organism evidence="1 2">
    <name type="scientific">Laribacter hongkongensis</name>
    <dbReference type="NCBI Taxonomy" id="168471"/>
    <lineage>
        <taxon>Bacteria</taxon>
        <taxon>Pseudomonadati</taxon>
        <taxon>Pseudomonadota</taxon>
        <taxon>Betaproteobacteria</taxon>
        <taxon>Neisseriales</taxon>
        <taxon>Aquaspirillaceae</taxon>
        <taxon>Laribacter</taxon>
    </lineage>
</organism>
<dbReference type="AlphaFoldDB" id="A0A248LJP4"/>
<proteinExistence type="predicted"/>
<sequence length="37" mass="3905">MKGCQKDEIPFMKTGPDTGPVSVKAAKAALFPVTALR</sequence>